<evidence type="ECO:0000313" key="2">
    <source>
        <dbReference type="Proteomes" id="UP000829196"/>
    </source>
</evidence>
<dbReference type="AlphaFoldDB" id="A0A8T3AFN6"/>
<comment type="caution">
    <text evidence="1">The sequence shown here is derived from an EMBL/GenBank/DDBJ whole genome shotgun (WGS) entry which is preliminary data.</text>
</comment>
<dbReference type="Proteomes" id="UP000829196">
    <property type="component" value="Unassembled WGS sequence"/>
</dbReference>
<organism evidence="1 2">
    <name type="scientific">Dendrobium nobile</name>
    <name type="common">Orchid</name>
    <dbReference type="NCBI Taxonomy" id="94219"/>
    <lineage>
        <taxon>Eukaryota</taxon>
        <taxon>Viridiplantae</taxon>
        <taxon>Streptophyta</taxon>
        <taxon>Embryophyta</taxon>
        <taxon>Tracheophyta</taxon>
        <taxon>Spermatophyta</taxon>
        <taxon>Magnoliopsida</taxon>
        <taxon>Liliopsida</taxon>
        <taxon>Asparagales</taxon>
        <taxon>Orchidaceae</taxon>
        <taxon>Epidendroideae</taxon>
        <taxon>Malaxideae</taxon>
        <taxon>Dendrobiinae</taxon>
        <taxon>Dendrobium</taxon>
    </lineage>
</organism>
<keyword evidence="2" id="KW-1185">Reference proteome</keyword>
<accession>A0A8T3AFN6</accession>
<protein>
    <submittedName>
        <fullName evidence="1">Uncharacterized protein</fullName>
    </submittedName>
</protein>
<name>A0A8T3AFN6_DENNO</name>
<gene>
    <name evidence="1" type="ORF">KFK09_025010</name>
</gene>
<dbReference type="EMBL" id="JAGYWB010000017">
    <property type="protein sequence ID" value="KAI0494864.1"/>
    <property type="molecule type" value="Genomic_DNA"/>
</dbReference>
<sequence>MINKLHFSGLISTPRGHEPKMTKIPLWGLNGHFKSNDLQIEFNHLQQVPNVQLNPLNPFPAPEPNWLTKSTSFGLKAHKGPIKPF</sequence>
<reference evidence="1" key="1">
    <citation type="journal article" date="2022" name="Front. Genet.">
        <title>Chromosome-Scale Assembly of the Dendrobium nobile Genome Provides Insights Into the Molecular Mechanism of the Biosynthesis of the Medicinal Active Ingredient of Dendrobium.</title>
        <authorList>
            <person name="Xu Q."/>
            <person name="Niu S.-C."/>
            <person name="Li K.-L."/>
            <person name="Zheng P.-J."/>
            <person name="Zhang X.-J."/>
            <person name="Jia Y."/>
            <person name="Liu Y."/>
            <person name="Niu Y.-X."/>
            <person name="Yu L.-H."/>
            <person name="Chen D.-F."/>
            <person name="Zhang G.-Q."/>
        </authorList>
    </citation>
    <scope>NUCLEOTIDE SEQUENCE</scope>
    <source>
        <tissue evidence="1">Leaf</tissue>
    </source>
</reference>
<proteinExistence type="predicted"/>
<evidence type="ECO:0000313" key="1">
    <source>
        <dbReference type="EMBL" id="KAI0494864.1"/>
    </source>
</evidence>